<comment type="catalytic activity">
    <reaction evidence="4 5">
        <text>L-cysteine + L-glutamate + ATP = gamma-L-glutamyl-L-cysteine + ADP + phosphate + H(+)</text>
        <dbReference type="Rhea" id="RHEA:13285"/>
        <dbReference type="ChEBI" id="CHEBI:15378"/>
        <dbReference type="ChEBI" id="CHEBI:29985"/>
        <dbReference type="ChEBI" id="CHEBI:30616"/>
        <dbReference type="ChEBI" id="CHEBI:35235"/>
        <dbReference type="ChEBI" id="CHEBI:43474"/>
        <dbReference type="ChEBI" id="CHEBI:58173"/>
        <dbReference type="ChEBI" id="CHEBI:456216"/>
        <dbReference type="EC" id="6.3.2.2"/>
    </reaction>
</comment>
<dbReference type="EC" id="6.3.2.2" evidence="5"/>
<name>A0A4V3C774_9ACTN</name>
<evidence type="ECO:0000313" key="6">
    <source>
        <dbReference type="EMBL" id="TDO36658.1"/>
    </source>
</evidence>
<dbReference type="InterPro" id="IPR011793">
    <property type="entry name" value="YbdK"/>
</dbReference>
<keyword evidence="7" id="KW-1185">Reference proteome</keyword>
<dbReference type="InterPro" id="IPR006336">
    <property type="entry name" value="GCS2"/>
</dbReference>
<dbReference type="HAMAP" id="MF_01609">
    <property type="entry name" value="Glu_cys_ligase_2"/>
    <property type="match status" value="1"/>
</dbReference>
<dbReference type="EMBL" id="SNWR01000001">
    <property type="protein sequence ID" value="TDO36658.1"/>
    <property type="molecule type" value="Genomic_DNA"/>
</dbReference>
<dbReference type="GO" id="GO:0004357">
    <property type="term" value="F:glutamate-cysteine ligase activity"/>
    <property type="evidence" value="ECO:0007669"/>
    <property type="project" value="UniProtKB-EC"/>
</dbReference>
<dbReference type="InterPro" id="IPR014746">
    <property type="entry name" value="Gln_synth/guanido_kin_cat_dom"/>
</dbReference>
<evidence type="ECO:0000256" key="4">
    <source>
        <dbReference type="ARBA" id="ARBA00048819"/>
    </source>
</evidence>
<evidence type="ECO:0000256" key="3">
    <source>
        <dbReference type="ARBA" id="ARBA00022840"/>
    </source>
</evidence>
<dbReference type="RefSeq" id="WP_166661023.1">
    <property type="nucleotide sequence ID" value="NZ_BOMD01000101.1"/>
</dbReference>
<dbReference type="SUPFAM" id="SSF55931">
    <property type="entry name" value="Glutamine synthetase/guanido kinase"/>
    <property type="match status" value="1"/>
</dbReference>
<comment type="similarity">
    <text evidence="5">Belongs to the glutamate--cysteine ligase type 2 family. YbdK subfamily.</text>
</comment>
<protein>
    <recommendedName>
        <fullName evidence="5">Putative glutamate--cysteine ligase 2</fullName>
        <ecNumber evidence="5">6.3.2.2</ecNumber>
    </recommendedName>
    <alternativeName>
        <fullName evidence="5">Gamma-glutamylcysteine synthetase 2</fullName>
        <shortName evidence="5">GCS 2</shortName>
        <shortName evidence="5">Gamma-GCS 2</shortName>
    </alternativeName>
</protein>
<keyword evidence="2 5" id="KW-0547">Nucleotide-binding</keyword>
<evidence type="ECO:0000256" key="5">
    <source>
        <dbReference type="HAMAP-Rule" id="MF_01609"/>
    </source>
</evidence>
<comment type="function">
    <text evidence="5">ATP-dependent carboxylate-amine ligase which exhibits weak glutamate--cysteine ligase activity.</text>
</comment>
<dbReference type="PANTHER" id="PTHR36510:SF1">
    <property type="entry name" value="GLUTAMATE--CYSTEINE LIGASE 2-RELATED"/>
    <property type="match status" value="1"/>
</dbReference>
<dbReference type="GO" id="GO:0005524">
    <property type="term" value="F:ATP binding"/>
    <property type="evidence" value="ECO:0007669"/>
    <property type="project" value="UniProtKB-KW"/>
</dbReference>
<dbReference type="NCBIfam" id="TIGR02050">
    <property type="entry name" value="gshA_cyan_rel"/>
    <property type="match status" value="1"/>
</dbReference>
<dbReference type="GO" id="GO:0042398">
    <property type="term" value="P:modified amino acid biosynthetic process"/>
    <property type="evidence" value="ECO:0007669"/>
    <property type="project" value="InterPro"/>
</dbReference>
<keyword evidence="3 5" id="KW-0067">ATP-binding</keyword>
<comment type="caution">
    <text evidence="6">The sequence shown here is derived from an EMBL/GenBank/DDBJ whole genome shotgun (WGS) entry which is preliminary data.</text>
</comment>
<dbReference type="InterPro" id="IPR050141">
    <property type="entry name" value="GCL_type2/YbdK_subfam"/>
</dbReference>
<proteinExistence type="inferred from homology"/>
<dbReference type="PANTHER" id="PTHR36510">
    <property type="entry name" value="GLUTAMATE--CYSTEINE LIGASE 2-RELATED"/>
    <property type="match status" value="1"/>
</dbReference>
<evidence type="ECO:0000256" key="2">
    <source>
        <dbReference type="ARBA" id="ARBA00022741"/>
    </source>
</evidence>
<sequence>MTTPTVPTVGVEEEFLLLDPAGGRPVPAAPEVLRRTGQSRGLQHELMRYQIEAVTAVCTGLGEVRDQLWTMRNRLSGAAAREGCRLVASGVSPYTNPGLAWVTDDPRYRELARRFPVQTALSGTCACHVHVAVPSRDEGVRVLAGIRPWLAPLLALSVNSPISEGRPSGWHSRRYTMVSRWPTGRPPGRWRDARHYEDVVRALIRQGAAMDERSVYFFARLSPRYPTVELRVADVCPDVDTAVLLTGLFRALVTTVLRSPRITSCRTTHMRGSLTAAARSGLGGRGFVAGSEPVVAPYAQVERLMAYTRDALDESGDRDMVGRCLALLVERGTGAERQLRQWEIDGSPAAFTQALARATLTAPAGDARSWPVHRGALTRRRRSRAVHRS</sequence>
<reference evidence="6 7" key="1">
    <citation type="submission" date="2019-03" db="EMBL/GenBank/DDBJ databases">
        <title>Sequencing the genomes of 1000 actinobacteria strains.</title>
        <authorList>
            <person name="Klenk H.-P."/>
        </authorList>
    </citation>
    <scope>NUCLEOTIDE SEQUENCE [LARGE SCALE GENOMIC DNA]</scope>
    <source>
        <strain evidence="6 7">DSM 43805</strain>
    </source>
</reference>
<evidence type="ECO:0000256" key="1">
    <source>
        <dbReference type="ARBA" id="ARBA00022598"/>
    </source>
</evidence>
<gene>
    <name evidence="6" type="ORF">C8E87_0239</name>
</gene>
<dbReference type="Pfam" id="PF04107">
    <property type="entry name" value="GCS2"/>
    <property type="match status" value="1"/>
</dbReference>
<accession>A0A4V3C774</accession>
<dbReference type="Proteomes" id="UP000294901">
    <property type="component" value="Unassembled WGS sequence"/>
</dbReference>
<keyword evidence="1 5" id="KW-0436">Ligase</keyword>
<organism evidence="6 7">
    <name type="scientific">Paractinoplanes brasiliensis</name>
    <dbReference type="NCBI Taxonomy" id="52695"/>
    <lineage>
        <taxon>Bacteria</taxon>
        <taxon>Bacillati</taxon>
        <taxon>Actinomycetota</taxon>
        <taxon>Actinomycetes</taxon>
        <taxon>Micromonosporales</taxon>
        <taxon>Micromonosporaceae</taxon>
        <taxon>Paractinoplanes</taxon>
    </lineage>
</organism>
<evidence type="ECO:0000313" key="7">
    <source>
        <dbReference type="Proteomes" id="UP000294901"/>
    </source>
</evidence>
<dbReference type="Gene3D" id="3.30.590.20">
    <property type="match status" value="1"/>
</dbReference>
<dbReference type="AlphaFoldDB" id="A0A4V3C774"/>
<dbReference type="NCBIfam" id="NF010041">
    <property type="entry name" value="PRK13517.1-1"/>
    <property type="match status" value="1"/>
</dbReference>